<feature type="transmembrane region" description="Helical" evidence="7">
    <location>
        <begin position="142"/>
        <end position="163"/>
    </location>
</feature>
<keyword evidence="2" id="KW-1003">Cell membrane</keyword>
<comment type="caution">
    <text evidence="8">The sequence shown here is derived from an EMBL/GenBank/DDBJ whole genome shotgun (WGS) entry which is preliminary data.</text>
</comment>
<keyword evidence="3 7" id="KW-0812">Transmembrane</keyword>
<feature type="transmembrane region" description="Helical" evidence="7">
    <location>
        <begin position="109"/>
        <end position="130"/>
    </location>
</feature>
<evidence type="ECO:0000313" key="8">
    <source>
        <dbReference type="EMBL" id="GHI67520.1"/>
    </source>
</evidence>
<feature type="transmembrane region" description="Helical" evidence="7">
    <location>
        <begin position="452"/>
        <end position="470"/>
    </location>
</feature>
<evidence type="ECO:0008006" key="10">
    <source>
        <dbReference type="Google" id="ProtNLM"/>
    </source>
</evidence>
<feature type="region of interest" description="Disordered" evidence="6">
    <location>
        <begin position="479"/>
        <end position="500"/>
    </location>
</feature>
<evidence type="ECO:0000256" key="1">
    <source>
        <dbReference type="ARBA" id="ARBA00004651"/>
    </source>
</evidence>
<feature type="region of interest" description="Disordered" evidence="6">
    <location>
        <begin position="1"/>
        <end position="69"/>
    </location>
</feature>
<feature type="transmembrane region" description="Helical" evidence="7">
    <location>
        <begin position="235"/>
        <end position="254"/>
    </location>
</feature>
<feature type="transmembrane region" description="Helical" evidence="7">
    <location>
        <begin position="169"/>
        <end position="197"/>
    </location>
</feature>
<evidence type="ECO:0000313" key="9">
    <source>
        <dbReference type="Proteomes" id="UP000613974"/>
    </source>
</evidence>
<feature type="compositionally biased region" description="Gly residues" evidence="6">
    <location>
        <begin position="23"/>
        <end position="35"/>
    </location>
</feature>
<dbReference type="PANTHER" id="PTHR23513">
    <property type="entry name" value="INTEGRAL MEMBRANE EFFLUX PROTEIN-RELATED"/>
    <property type="match status" value="1"/>
</dbReference>
<proteinExistence type="predicted"/>
<dbReference type="SUPFAM" id="SSF103473">
    <property type="entry name" value="MFS general substrate transporter"/>
    <property type="match status" value="1"/>
</dbReference>
<keyword evidence="4 7" id="KW-1133">Transmembrane helix</keyword>
<keyword evidence="9" id="KW-1185">Reference proteome</keyword>
<feature type="transmembrane region" description="Helical" evidence="7">
    <location>
        <begin position="384"/>
        <end position="404"/>
    </location>
</feature>
<dbReference type="InterPro" id="IPR011701">
    <property type="entry name" value="MFS"/>
</dbReference>
<feature type="transmembrane region" description="Helical" evidence="7">
    <location>
        <begin position="79"/>
        <end position="103"/>
    </location>
</feature>
<organism evidence="8 9">
    <name type="scientific">Streptomyces nojiriensis</name>
    <dbReference type="NCBI Taxonomy" id="66374"/>
    <lineage>
        <taxon>Bacteria</taxon>
        <taxon>Bacillati</taxon>
        <taxon>Actinomycetota</taxon>
        <taxon>Actinomycetes</taxon>
        <taxon>Kitasatosporales</taxon>
        <taxon>Streptomycetaceae</taxon>
        <taxon>Streptomyces</taxon>
    </lineage>
</organism>
<evidence type="ECO:0000256" key="5">
    <source>
        <dbReference type="ARBA" id="ARBA00023136"/>
    </source>
</evidence>
<evidence type="ECO:0000256" key="2">
    <source>
        <dbReference type="ARBA" id="ARBA00022475"/>
    </source>
</evidence>
<evidence type="ECO:0000256" key="7">
    <source>
        <dbReference type="SAM" id="Phobius"/>
    </source>
</evidence>
<reference evidence="9" key="1">
    <citation type="submission" date="2023-07" db="EMBL/GenBank/DDBJ databases">
        <title>Whole genome shotgun sequence of Streptomyces nojiriensis NBRC 13794.</title>
        <authorList>
            <person name="Komaki H."/>
            <person name="Tamura T."/>
        </authorList>
    </citation>
    <scope>NUCLEOTIDE SEQUENCE [LARGE SCALE GENOMIC DNA]</scope>
    <source>
        <strain evidence="9">NBRC 13794</strain>
    </source>
</reference>
<dbReference type="Proteomes" id="UP000613974">
    <property type="component" value="Unassembled WGS sequence"/>
</dbReference>
<evidence type="ECO:0000256" key="6">
    <source>
        <dbReference type="SAM" id="MobiDB-lite"/>
    </source>
</evidence>
<feature type="transmembrane region" description="Helical" evidence="7">
    <location>
        <begin position="425"/>
        <end position="446"/>
    </location>
</feature>
<accession>A0ABQ3SH93</accession>
<dbReference type="Gene3D" id="1.20.1250.20">
    <property type="entry name" value="MFS general substrate transporter like domains"/>
    <property type="match status" value="1"/>
</dbReference>
<dbReference type="InterPro" id="IPR036259">
    <property type="entry name" value="MFS_trans_sf"/>
</dbReference>
<name>A0ABQ3SH93_9ACTN</name>
<evidence type="ECO:0000256" key="4">
    <source>
        <dbReference type="ARBA" id="ARBA00022989"/>
    </source>
</evidence>
<feature type="transmembrane region" description="Helical" evidence="7">
    <location>
        <begin position="333"/>
        <end position="351"/>
    </location>
</feature>
<evidence type="ECO:0000256" key="3">
    <source>
        <dbReference type="ARBA" id="ARBA00022692"/>
    </source>
</evidence>
<dbReference type="Pfam" id="PF07690">
    <property type="entry name" value="MFS_1"/>
    <property type="match status" value="1"/>
</dbReference>
<gene>
    <name evidence="8" type="ORF">Snoj_14380</name>
</gene>
<comment type="subcellular location">
    <subcellularLocation>
        <location evidence="1">Cell membrane</location>
        <topology evidence="1">Multi-pass membrane protein</topology>
    </subcellularLocation>
</comment>
<feature type="transmembrane region" description="Helical" evidence="7">
    <location>
        <begin position="300"/>
        <end position="321"/>
    </location>
</feature>
<keyword evidence="5 7" id="KW-0472">Membrane</keyword>
<dbReference type="CDD" id="cd06173">
    <property type="entry name" value="MFS_MefA_like"/>
    <property type="match status" value="1"/>
</dbReference>
<sequence length="500" mass="51335">MYGTGRRGLGRQDPEETAWTPPGGRGENALAGGGPVRLRSPPSADHGGGRQARGSGTISAESRTHDSLPPLRRNKDFTVFWLGQALSVLGGSVSMLALPLLVLHATGSLVQMGLVTVVSSTTSIGAGVFAGYVVDRLDRRRLMIVCDLVRAVLFGAVPLVWWVAGPQIWLLYVLTALAAVLRTLFDVAYVTAIPNLVRTQDLTAANGRLMGTFALGGLLGPVVAGFLTAGVGADWALALDGATFLVSAASLGWVRFTARPAEDGADKAGGGDQAGAGAGMFREMFVVGFRFLWSHPLLRPLTVGLTVLTFVTMGATDLLIYRVQHDLGRDAATLGYVIAVSGAGSVAAALSAGRLRRLLGFGTCWLASVAMIAVGVTVTGVSRSVPVIAALAAVFMFGMTLGGICSMTLRQEVTPDHLLGRVTSAFWTVHNASGPVGAAVLTLLAARHGVPAVSMAGGALCLLILGGALLTPLRGSRAGAATAGSGAPDQEPAAEPSARA</sequence>
<dbReference type="PANTHER" id="PTHR23513:SF6">
    <property type="entry name" value="MAJOR FACILITATOR SUPERFAMILY ASSOCIATED DOMAIN-CONTAINING PROTEIN"/>
    <property type="match status" value="1"/>
</dbReference>
<feature type="transmembrane region" description="Helical" evidence="7">
    <location>
        <begin position="209"/>
        <end position="229"/>
    </location>
</feature>
<dbReference type="EMBL" id="BNEC01000003">
    <property type="protein sequence ID" value="GHI67520.1"/>
    <property type="molecule type" value="Genomic_DNA"/>
</dbReference>
<feature type="transmembrane region" description="Helical" evidence="7">
    <location>
        <begin position="358"/>
        <end position="378"/>
    </location>
</feature>
<protein>
    <recommendedName>
        <fullName evidence="10">MFS transporter</fullName>
    </recommendedName>
</protein>